<proteinExistence type="predicted"/>
<name>A0ABQ2VU24_9ACTN</name>
<evidence type="ECO:0000313" key="3">
    <source>
        <dbReference type="Proteomes" id="UP000660675"/>
    </source>
</evidence>
<comment type="caution">
    <text evidence="2">The sequence shown here is derived from an EMBL/GenBank/DDBJ whole genome shotgun (WGS) entry which is preliminary data.</text>
</comment>
<evidence type="ECO:0008006" key="4">
    <source>
        <dbReference type="Google" id="ProtNLM"/>
    </source>
</evidence>
<evidence type="ECO:0000313" key="2">
    <source>
        <dbReference type="EMBL" id="GGV78048.1"/>
    </source>
</evidence>
<dbReference type="Proteomes" id="UP000660675">
    <property type="component" value="Unassembled WGS sequence"/>
</dbReference>
<feature type="region of interest" description="Disordered" evidence="1">
    <location>
        <begin position="1"/>
        <end position="44"/>
    </location>
</feature>
<keyword evidence="3" id="KW-1185">Reference proteome</keyword>
<sequence>MTLISGFREDLRDKHRLGPGRERSELATKPEISSHASPRRRTIPGVGTDIHGFIECRWDRWLDEDDRSWEGAIDLAHLYNGRSYIAFGSLFGVRDTTSFHPLADHRGLPPDVSREALAPFEPWSSDASGASWITWAELAAADWEEVANKVDDCVHEYRRSPDGTWELHGRNSSLTRFAELSGLTDPHALHCAGSAYAEGTEWPDGDRLFRIGRLRRKHAVPDRDWGAVRSVMRTLANLHGDESVRLVVWFDG</sequence>
<gene>
    <name evidence="2" type="ORF">GCM10015535_12250</name>
</gene>
<reference evidence="3" key="1">
    <citation type="journal article" date="2019" name="Int. J. Syst. Evol. Microbiol.">
        <title>The Global Catalogue of Microorganisms (GCM) 10K type strain sequencing project: providing services to taxonomists for standard genome sequencing and annotation.</title>
        <authorList>
            <consortium name="The Broad Institute Genomics Platform"/>
            <consortium name="The Broad Institute Genome Sequencing Center for Infectious Disease"/>
            <person name="Wu L."/>
            <person name="Ma J."/>
        </authorList>
    </citation>
    <scope>NUCLEOTIDE SEQUENCE [LARGE SCALE GENOMIC DNA]</scope>
    <source>
        <strain evidence="3">JCM 4376</strain>
    </source>
</reference>
<organism evidence="2 3">
    <name type="scientific">Streptomyces gelaticus</name>
    <dbReference type="NCBI Taxonomy" id="285446"/>
    <lineage>
        <taxon>Bacteria</taxon>
        <taxon>Bacillati</taxon>
        <taxon>Actinomycetota</taxon>
        <taxon>Actinomycetes</taxon>
        <taxon>Kitasatosporales</taxon>
        <taxon>Streptomycetaceae</taxon>
        <taxon>Streptomyces</taxon>
    </lineage>
</organism>
<evidence type="ECO:0000256" key="1">
    <source>
        <dbReference type="SAM" id="MobiDB-lite"/>
    </source>
</evidence>
<protein>
    <recommendedName>
        <fullName evidence="4">Barstar (barnase inhibitor) domain-containing protein</fullName>
    </recommendedName>
</protein>
<feature type="compositionally biased region" description="Basic and acidic residues" evidence="1">
    <location>
        <begin position="19"/>
        <end position="28"/>
    </location>
</feature>
<accession>A0ABQ2VU24</accession>
<dbReference type="EMBL" id="BMTF01000003">
    <property type="protein sequence ID" value="GGV78048.1"/>
    <property type="molecule type" value="Genomic_DNA"/>
</dbReference>